<evidence type="ECO:0000313" key="4">
    <source>
        <dbReference type="Proteomes" id="UP000837857"/>
    </source>
</evidence>
<keyword evidence="4" id="KW-1185">Reference proteome</keyword>
<gene>
    <name evidence="3" type="ORF">IPOD504_LOCUS9419</name>
</gene>
<dbReference type="EMBL" id="OW152835">
    <property type="protein sequence ID" value="CAH2056155.1"/>
    <property type="molecule type" value="Genomic_DNA"/>
</dbReference>
<evidence type="ECO:0000256" key="1">
    <source>
        <dbReference type="SAM" id="MobiDB-lite"/>
    </source>
</evidence>
<dbReference type="Proteomes" id="UP000837857">
    <property type="component" value="Chromosome 23"/>
</dbReference>
<feature type="compositionally biased region" description="Basic and acidic residues" evidence="1">
    <location>
        <begin position="300"/>
        <end position="318"/>
    </location>
</feature>
<feature type="compositionally biased region" description="Basic and acidic residues" evidence="1">
    <location>
        <begin position="132"/>
        <end position="157"/>
    </location>
</feature>
<dbReference type="Pfam" id="PF13191">
    <property type="entry name" value="AAA_16"/>
    <property type="match status" value="1"/>
</dbReference>
<evidence type="ECO:0000313" key="3">
    <source>
        <dbReference type="EMBL" id="CAH2056155.1"/>
    </source>
</evidence>
<proteinExistence type="predicted"/>
<feature type="non-terminal residue" evidence="3">
    <location>
        <position position="1"/>
    </location>
</feature>
<feature type="domain" description="Orc1-like AAA ATPase" evidence="2">
    <location>
        <begin position="203"/>
        <end position="295"/>
    </location>
</feature>
<feature type="region of interest" description="Disordered" evidence="1">
    <location>
        <begin position="295"/>
        <end position="318"/>
    </location>
</feature>
<feature type="compositionally biased region" description="Basic and acidic residues" evidence="1">
    <location>
        <begin position="60"/>
        <end position="98"/>
    </location>
</feature>
<name>A0ABN8IIP4_9NEOP</name>
<accession>A0ABN8IIP4</accession>
<sequence length="318" mass="36620">MSNQMPIYSQVVPKSQYRGRNSKGVASRETRGTNQARVDFDPLNFNHGGNVQLLNAPLESRMEKLEKPERAEKRESRRKEENSRSRRKNEACEGKVEAYLRQNQISMRQQQHRHSAVRQAEHRVNLRSLPLNEREREGSREYRRERERDRDRERDNNFEFEGTGSPLSPIASRAIERDSARPVRKSSSGQKVTEPAITTDKRRFFCREWAFQKIAHCLEQRPVSKTCGALILGDAGSGKTALCQELSQPGQGPQARQQRALNRRLLARYFLQGDNENSLRPGEFVRSLAMQILSHSSRRPRADADADADHSPPDNRYS</sequence>
<reference evidence="3" key="1">
    <citation type="submission" date="2022-03" db="EMBL/GenBank/DDBJ databases">
        <authorList>
            <person name="Martin H S."/>
        </authorList>
    </citation>
    <scope>NUCLEOTIDE SEQUENCE</scope>
</reference>
<protein>
    <recommendedName>
        <fullName evidence="2">Orc1-like AAA ATPase domain-containing protein</fullName>
    </recommendedName>
</protein>
<dbReference type="InterPro" id="IPR041664">
    <property type="entry name" value="AAA_16"/>
</dbReference>
<feature type="region of interest" description="Disordered" evidence="1">
    <location>
        <begin position="1"/>
        <end position="195"/>
    </location>
</feature>
<organism evidence="3 4">
    <name type="scientific">Iphiclides podalirius</name>
    <name type="common">scarce swallowtail</name>
    <dbReference type="NCBI Taxonomy" id="110791"/>
    <lineage>
        <taxon>Eukaryota</taxon>
        <taxon>Metazoa</taxon>
        <taxon>Ecdysozoa</taxon>
        <taxon>Arthropoda</taxon>
        <taxon>Hexapoda</taxon>
        <taxon>Insecta</taxon>
        <taxon>Pterygota</taxon>
        <taxon>Neoptera</taxon>
        <taxon>Endopterygota</taxon>
        <taxon>Lepidoptera</taxon>
        <taxon>Glossata</taxon>
        <taxon>Ditrysia</taxon>
        <taxon>Papilionoidea</taxon>
        <taxon>Papilionidae</taxon>
        <taxon>Papilioninae</taxon>
        <taxon>Iphiclides</taxon>
    </lineage>
</organism>
<evidence type="ECO:0000259" key="2">
    <source>
        <dbReference type="Pfam" id="PF13191"/>
    </source>
</evidence>